<evidence type="ECO:0000313" key="2">
    <source>
        <dbReference type="EMBL" id="MZI95104.1"/>
    </source>
</evidence>
<dbReference type="RefSeq" id="WP_161157584.1">
    <property type="nucleotide sequence ID" value="NZ_WEKT01000045.1"/>
</dbReference>
<dbReference type="InterPro" id="IPR032710">
    <property type="entry name" value="NTF2-like_dom_sf"/>
</dbReference>
<protein>
    <submittedName>
        <fullName evidence="2">DUF2358 domain-containing protein</fullName>
    </submittedName>
</protein>
<dbReference type="InterPro" id="IPR037401">
    <property type="entry name" value="SnoaL-like"/>
</dbReference>
<dbReference type="AlphaFoldDB" id="A0A7X4LNE1"/>
<feature type="domain" description="SnoaL-like" evidence="1">
    <location>
        <begin position="6"/>
        <end position="109"/>
    </location>
</feature>
<proteinExistence type="predicted"/>
<reference evidence="2 3" key="1">
    <citation type="submission" date="2019-10" db="EMBL/GenBank/DDBJ databases">
        <title>Vibrio sp. nov. isolated from a shrimp pond.</title>
        <authorList>
            <person name="Gomez-Gil B."/>
            <person name="Enciso-Ibarra J."/>
            <person name="Enciso-Ibarra K."/>
            <person name="Bolan-Mejia C."/>
        </authorList>
    </citation>
    <scope>NUCLEOTIDE SEQUENCE [LARGE SCALE GENOMIC DNA]</scope>
    <source>
        <strain evidence="2 3">CAIM 722</strain>
    </source>
</reference>
<dbReference type="EMBL" id="WEKT01000045">
    <property type="protein sequence ID" value="MZI95104.1"/>
    <property type="molecule type" value="Genomic_DNA"/>
</dbReference>
<evidence type="ECO:0000313" key="3">
    <source>
        <dbReference type="Proteomes" id="UP000462621"/>
    </source>
</evidence>
<name>A0A7X4LNE1_9VIBR</name>
<comment type="caution">
    <text evidence="2">The sequence shown here is derived from an EMBL/GenBank/DDBJ whole genome shotgun (WGS) entry which is preliminary data.</text>
</comment>
<gene>
    <name evidence="2" type="ORF">F9817_18155</name>
</gene>
<dbReference type="Pfam" id="PF12680">
    <property type="entry name" value="SnoaL_2"/>
    <property type="match status" value="1"/>
</dbReference>
<accession>A0A7X4LNE1</accession>
<organism evidence="2 3">
    <name type="scientific">Vibrio eleionomae</name>
    <dbReference type="NCBI Taxonomy" id="2653505"/>
    <lineage>
        <taxon>Bacteria</taxon>
        <taxon>Pseudomonadati</taxon>
        <taxon>Pseudomonadota</taxon>
        <taxon>Gammaproteobacteria</taxon>
        <taxon>Vibrionales</taxon>
        <taxon>Vibrionaceae</taxon>
        <taxon>Vibrio</taxon>
    </lineage>
</organism>
<keyword evidence="3" id="KW-1185">Reference proteome</keyword>
<evidence type="ECO:0000259" key="1">
    <source>
        <dbReference type="Pfam" id="PF12680"/>
    </source>
</evidence>
<dbReference type="Proteomes" id="UP000462621">
    <property type="component" value="Unassembled WGS sequence"/>
</dbReference>
<dbReference type="Gene3D" id="3.10.450.50">
    <property type="match status" value="1"/>
</dbReference>
<dbReference type="SUPFAM" id="SSF54427">
    <property type="entry name" value="NTF2-like"/>
    <property type="match status" value="1"/>
</dbReference>
<sequence length="139" mass="15836">MDVQSVAEFYQQLGKSNLNTLSQIYHPDIVFEDAAHQINGLSSLEHYFEQLYLNVTGCRFTIHEAHQTGNGGFLVWTMALEHPKLKGGATISVKGVSHIRFEHDKVIYHRDYFDLGEMVYENIPCVGAIIRTIKQRLGQ</sequence>